<dbReference type="RefSeq" id="WP_107830678.1">
    <property type="nucleotide sequence ID" value="NZ_CP160205.1"/>
</dbReference>
<evidence type="ECO:0000256" key="1">
    <source>
        <dbReference type="ARBA" id="ARBA00004442"/>
    </source>
</evidence>
<comment type="subcellular location">
    <subcellularLocation>
        <location evidence="1">Cell outer membrane</location>
    </subcellularLocation>
</comment>
<name>A0A2T5J5V7_9SPHI</name>
<dbReference type="EMBL" id="QAOQ01000008">
    <property type="protein sequence ID" value="PTQ93547.1"/>
    <property type="molecule type" value="Genomic_DNA"/>
</dbReference>
<evidence type="ECO:0000256" key="5">
    <source>
        <dbReference type="SAM" id="MobiDB-lite"/>
    </source>
</evidence>
<dbReference type="PRINTS" id="PR01023">
    <property type="entry name" value="NAFLGMOTY"/>
</dbReference>
<comment type="caution">
    <text evidence="8">The sequence shown here is derived from an EMBL/GenBank/DDBJ whole genome shotgun (WGS) entry which is preliminary data.</text>
</comment>
<dbReference type="PANTHER" id="PTHR30329:SF21">
    <property type="entry name" value="LIPOPROTEIN YIAD-RELATED"/>
    <property type="match status" value="1"/>
</dbReference>
<organism evidence="8 9">
    <name type="scientific">Mucilaginibacter yixingensis</name>
    <dbReference type="NCBI Taxonomy" id="1295612"/>
    <lineage>
        <taxon>Bacteria</taxon>
        <taxon>Pseudomonadati</taxon>
        <taxon>Bacteroidota</taxon>
        <taxon>Sphingobacteriia</taxon>
        <taxon>Sphingobacteriales</taxon>
        <taxon>Sphingobacteriaceae</taxon>
        <taxon>Mucilaginibacter</taxon>
    </lineage>
</organism>
<dbReference type="Gene3D" id="3.30.1330.60">
    <property type="entry name" value="OmpA-like domain"/>
    <property type="match status" value="1"/>
</dbReference>
<evidence type="ECO:0000256" key="3">
    <source>
        <dbReference type="ARBA" id="ARBA00023237"/>
    </source>
</evidence>
<sequence>MKTLNNLLTIAALAVALTFSACKAKKIVAKTEPKPAPASEAQQAAPPVQQAAPAQAEESAPAPVKANYSFANIQFEFDSGVLKTDSYPALDKAAAEMKKDQSVTFLLAGNSSAEGSDEHNMMLSVERANAVKTYLVNSGVKADNLTVKGFGESKPIADNKTEAGRVLNRRVEIKKQ</sequence>
<evidence type="ECO:0000313" key="9">
    <source>
        <dbReference type="Proteomes" id="UP000244168"/>
    </source>
</evidence>
<accession>A0A2T5J5V7</accession>
<dbReference type="Pfam" id="PF00691">
    <property type="entry name" value="OmpA"/>
    <property type="match status" value="1"/>
</dbReference>
<dbReference type="InterPro" id="IPR006665">
    <property type="entry name" value="OmpA-like"/>
</dbReference>
<gene>
    <name evidence="8" type="ORF">C8P68_1089</name>
</gene>
<reference evidence="8 9" key="1">
    <citation type="submission" date="2018-04" db="EMBL/GenBank/DDBJ databases">
        <title>Genomic Encyclopedia of Archaeal and Bacterial Type Strains, Phase II (KMG-II): from individual species to whole genera.</title>
        <authorList>
            <person name="Goeker M."/>
        </authorList>
    </citation>
    <scope>NUCLEOTIDE SEQUENCE [LARGE SCALE GENOMIC DNA]</scope>
    <source>
        <strain evidence="8 9">DSM 26809</strain>
    </source>
</reference>
<feature type="region of interest" description="Disordered" evidence="5">
    <location>
        <begin position="31"/>
        <end position="59"/>
    </location>
</feature>
<dbReference type="PROSITE" id="PS51257">
    <property type="entry name" value="PROKAR_LIPOPROTEIN"/>
    <property type="match status" value="1"/>
</dbReference>
<dbReference type="GO" id="GO:0009279">
    <property type="term" value="C:cell outer membrane"/>
    <property type="evidence" value="ECO:0007669"/>
    <property type="project" value="UniProtKB-SubCell"/>
</dbReference>
<keyword evidence="2 4" id="KW-0472">Membrane</keyword>
<keyword evidence="3" id="KW-0998">Cell outer membrane</keyword>
<dbReference type="InterPro" id="IPR050330">
    <property type="entry name" value="Bact_OuterMem_StrucFunc"/>
</dbReference>
<feature type="signal peptide" evidence="6">
    <location>
        <begin position="1"/>
        <end position="24"/>
    </location>
</feature>
<dbReference type="InterPro" id="IPR006664">
    <property type="entry name" value="OMP_bac"/>
</dbReference>
<feature type="domain" description="OmpA-like" evidence="7">
    <location>
        <begin position="62"/>
        <end position="176"/>
    </location>
</feature>
<dbReference type="SUPFAM" id="SSF103088">
    <property type="entry name" value="OmpA-like"/>
    <property type="match status" value="1"/>
</dbReference>
<evidence type="ECO:0000259" key="7">
    <source>
        <dbReference type="PROSITE" id="PS51123"/>
    </source>
</evidence>
<keyword evidence="6" id="KW-0732">Signal</keyword>
<keyword evidence="9" id="KW-1185">Reference proteome</keyword>
<evidence type="ECO:0000313" key="8">
    <source>
        <dbReference type="EMBL" id="PTQ93547.1"/>
    </source>
</evidence>
<protein>
    <submittedName>
        <fullName evidence="8">OOP family OmpA-OmpF porin</fullName>
    </submittedName>
</protein>
<dbReference type="Proteomes" id="UP000244168">
    <property type="component" value="Unassembled WGS sequence"/>
</dbReference>
<dbReference type="OrthoDB" id="9782229at2"/>
<dbReference type="PANTHER" id="PTHR30329">
    <property type="entry name" value="STATOR ELEMENT OF FLAGELLAR MOTOR COMPLEX"/>
    <property type="match status" value="1"/>
</dbReference>
<evidence type="ECO:0000256" key="6">
    <source>
        <dbReference type="SAM" id="SignalP"/>
    </source>
</evidence>
<feature type="compositionally biased region" description="Low complexity" evidence="5">
    <location>
        <begin position="37"/>
        <end position="59"/>
    </location>
</feature>
<dbReference type="CDD" id="cd07185">
    <property type="entry name" value="OmpA_C-like"/>
    <property type="match status" value="1"/>
</dbReference>
<dbReference type="PROSITE" id="PS51123">
    <property type="entry name" value="OMPA_2"/>
    <property type="match status" value="1"/>
</dbReference>
<feature type="chain" id="PRO_5015661658" evidence="6">
    <location>
        <begin position="25"/>
        <end position="176"/>
    </location>
</feature>
<dbReference type="InterPro" id="IPR036737">
    <property type="entry name" value="OmpA-like_sf"/>
</dbReference>
<dbReference type="AlphaFoldDB" id="A0A2T5J5V7"/>
<evidence type="ECO:0000256" key="4">
    <source>
        <dbReference type="PROSITE-ProRule" id="PRU00473"/>
    </source>
</evidence>
<evidence type="ECO:0000256" key="2">
    <source>
        <dbReference type="ARBA" id="ARBA00023136"/>
    </source>
</evidence>
<dbReference type="PRINTS" id="PR01021">
    <property type="entry name" value="OMPADOMAIN"/>
</dbReference>
<proteinExistence type="predicted"/>